<dbReference type="PANTHER" id="PTHR36509">
    <property type="entry name" value="BLL3101 PROTEIN"/>
    <property type="match status" value="1"/>
</dbReference>
<feature type="domain" description="DUF1214" evidence="3">
    <location>
        <begin position="362"/>
        <end position="468"/>
    </location>
</feature>
<keyword evidence="2" id="KW-0732">Signal</keyword>
<feature type="chain" id="PRO_5028827665" evidence="2">
    <location>
        <begin position="33"/>
        <end position="493"/>
    </location>
</feature>
<evidence type="ECO:0000256" key="1">
    <source>
        <dbReference type="SAM" id="MobiDB-lite"/>
    </source>
</evidence>
<evidence type="ECO:0000259" key="3">
    <source>
        <dbReference type="Pfam" id="PF06742"/>
    </source>
</evidence>
<dbReference type="InterPro" id="IPR037049">
    <property type="entry name" value="DUF1214_C_sf"/>
</dbReference>
<comment type="caution">
    <text evidence="5">The sequence shown here is derived from an EMBL/GenBank/DDBJ whole genome shotgun (WGS) entry which is preliminary data.</text>
</comment>
<feature type="domain" description="DUF1254" evidence="4">
    <location>
        <begin position="80"/>
        <end position="218"/>
    </location>
</feature>
<proteinExistence type="predicted"/>
<dbReference type="InterPro" id="IPR010621">
    <property type="entry name" value="DUF1214"/>
</dbReference>
<feature type="signal peptide" evidence="2">
    <location>
        <begin position="1"/>
        <end position="32"/>
    </location>
</feature>
<feature type="compositionally biased region" description="Polar residues" evidence="1">
    <location>
        <begin position="484"/>
        <end position="493"/>
    </location>
</feature>
<dbReference type="Pfam" id="PF06742">
    <property type="entry name" value="DUF1214"/>
    <property type="match status" value="1"/>
</dbReference>
<dbReference type="SUPFAM" id="SSF160935">
    <property type="entry name" value="VPA0735-like"/>
    <property type="match status" value="1"/>
</dbReference>
<evidence type="ECO:0000259" key="4">
    <source>
        <dbReference type="Pfam" id="PF06863"/>
    </source>
</evidence>
<accession>A0A7C9RJF4</accession>
<evidence type="ECO:0000313" key="6">
    <source>
        <dbReference type="Proteomes" id="UP000480266"/>
    </source>
</evidence>
<dbReference type="PANTHER" id="PTHR36509:SF2">
    <property type="entry name" value="BLL3101 PROTEIN"/>
    <property type="match status" value="1"/>
</dbReference>
<evidence type="ECO:0000313" key="5">
    <source>
        <dbReference type="EMBL" id="NGX98421.1"/>
    </source>
</evidence>
<reference evidence="5" key="1">
    <citation type="submission" date="2020-02" db="EMBL/GenBank/DDBJ databases">
        <title>Draft genome sequence of Candidatus Afipia apatlaquensis IBT-C3, a potential strain for decolorization of textile dyes.</title>
        <authorList>
            <person name="Sanchez-Reyes A."/>
            <person name="Breton-Deval L."/>
            <person name="Mangelson H."/>
            <person name="Sanchez-Flores A."/>
        </authorList>
    </citation>
    <scope>NUCLEOTIDE SEQUENCE [LARGE SCALE GENOMIC DNA]</scope>
    <source>
        <strain evidence="5">IBT-C3</strain>
    </source>
</reference>
<dbReference type="Gene3D" id="2.60.40.1610">
    <property type="entry name" value="Domain of unknown function DUF1254"/>
    <property type="match status" value="1"/>
</dbReference>
<dbReference type="AlphaFoldDB" id="A0A7C9RJF4"/>
<organism evidence="5 6">
    <name type="scientific">Candidatus Afipia apatlaquensis</name>
    <dbReference type="NCBI Taxonomy" id="2712852"/>
    <lineage>
        <taxon>Bacteria</taxon>
        <taxon>Pseudomonadati</taxon>
        <taxon>Pseudomonadota</taxon>
        <taxon>Alphaproteobacteria</taxon>
        <taxon>Hyphomicrobiales</taxon>
        <taxon>Nitrobacteraceae</taxon>
        <taxon>Afipia</taxon>
    </lineage>
</organism>
<feature type="region of interest" description="Disordered" evidence="1">
    <location>
        <begin position="471"/>
        <end position="493"/>
    </location>
</feature>
<dbReference type="InterPro" id="IPR010679">
    <property type="entry name" value="DUF1254"/>
</dbReference>
<dbReference type="Gene3D" id="2.60.120.600">
    <property type="entry name" value="Domain of unknown function DUF1214, C-terminal domain"/>
    <property type="match status" value="1"/>
</dbReference>
<dbReference type="EMBL" id="JAAMRR010001287">
    <property type="protein sequence ID" value="NGX98421.1"/>
    <property type="molecule type" value="Genomic_DNA"/>
</dbReference>
<keyword evidence="6" id="KW-1185">Reference proteome</keyword>
<gene>
    <name evidence="5" type="ORF">G4V63_25410</name>
</gene>
<dbReference type="Proteomes" id="UP000480266">
    <property type="component" value="Unassembled WGS sequence"/>
</dbReference>
<evidence type="ECO:0000256" key="2">
    <source>
        <dbReference type="SAM" id="SignalP"/>
    </source>
</evidence>
<dbReference type="InterPro" id="IPR037050">
    <property type="entry name" value="DUF1254_sf"/>
</dbReference>
<dbReference type="Pfam" id="PF06863">
    <property type="entry name" value="DUF1254"/>
    <property type="match status" value="1"/>
</dbReference>
<sequence>MLTPVKRIPVGLRLFAAFAAAWTLQIPSTATAQTAPLSEQEALAIATDAYVYFYPLVTMDVTRKQLTNMEPGKGIGGPANTFANIPAFPAADMKAVVRPNFDTLYSSGYLDLTKEPVVVSVPDTGGRFYLVPMLDMWSDVFASPGSRTTGTQAGNFLIVPPNWRPDLRDRLVKEFKLPKETQVIHAPTPHVWVIGRTKTDGPPDYAAVHKIQAGYKITRLSEWGKPAKPVEARIDPSIDMKTPPKTQVDTMAADKYFAYASEILKINPPHGTDQPIIAQMKRIGIEPGKSFDIARADPAVKKAIEAAPEAARKLMEWKVATLARVANGWSMNTDTMGVYGNYYLKRAIVAQVGLGANLPEDAIYPLNLADDTGKPLDGAHKYTINFDKGRAPPVNGFWSVTLYDPEGFQVANSLNRFAVSSWMPFKTNPDGSLTLYFQNENPGADKEANWLPAPKGAFNLTMRLYGPQSDALTGKWNPPPVTRVQETAGQSAK</sequence>
<name>A0A7C9RJF4_9BRAD</name>
<protein>
    <submittedName>
        <fullName evidence="5">DUF1254 domain-containing protein</fullName>
    </submittedName>
</protein>